<dbReference type="Proteomes" id="UP000648801">
    <property type="component" value="Unassembled WGS sequence"/>
</dbReference>
<reference evidence="2" key="1">
    <citation type="journal article" date="2014" name="Int. J. Syst. Evol. Microbiol.">
        <title>Complete genome sequence of Corynebacterium casei LMG S-19264T (=DSM 44701T), isolated from a smear-ripened cheese.</title>
        <authorList>
            <consortium name="US DOE Joint Genome Institute (JGI-PGF)"/>
            <person name="Walter F."/>
            <person name="Albersmeier A."/>
            <person name="Kalinowski J."/>
            <person name="Ruckert C."/>
        </authorList>
    </citation>
    <scope>NUCLEOTIDE SEQUENCE</scope>
    <source>
        <strain evidence="2">CGMCC 1.15447</strain>
    </source>
</reference>
<evidence type="ECO:0000313" key="2">
    <source>
        <dbReference type="EMBL" id="GGA80058.1"/>
    </source>
</evidence>
<proteinExistence type="predicted"/>
<name>A0A916S491_9BACT</name>
<evidence type="ECO:0000313" key="3">
    <source>
        <dbReference type="Proteomes" id="UP000648801"/>
    </source>
</evidence>
<dbReference type="RefSeq" id="WP_188760745.1">
    <property type="nucleotide sequence ID" value="NZ_BMJB01000004.1"/>
</dbReference>
<keyword evidence="3" id="KW-1185">Reference proteome</keyword>
<protein>
    <submittedName>
        <fullName evidence="2">Uncharacterized protein</fullName>
    </submittedName>
</protein>
<dbReference type="AlphaFoldDB" id="A0A916S491"/>
<feature type="transmembrane region" description="Helical" evidence="1">
    <location>
        <begin position="81"/>
        <end position="102"/>
    </location>
</feature>
<keyword evidence="1" id="KW-1133">Transmembrane helix</keyword>
<keyword evidence="1" id="KW-0472">Membrane</keyword>
<evidence type="ECO:0000256" key="1">
    <source>
        <dbReference type="SAM" id="Phobius"/>
    </source>
</evidence>
<keyword evidence="1" id="KW-0812">Transmembrane</keyword>
<organism evidence="2 3">
    <name type="scientific">Edaphobacter acidisoli</name>
    <dbReference type="NCBI Taxonomy" id="2040573"/>
    <lineage>
        <taxon>Bacteria</taxon>
        <taxon>Pseudomonadati</taxon>
        <taxon>Acidobacteriota</taxon>
        <taxon>Terriglobia</taxon>
        <taxon>Terriglobales</taxon>
        <taxon>Acidobacteriaceae</taxon>
        <taxon>Edaphobacter</taxon>
    </lineage>
</organism>
<comment type="caution">
    <text evidence="2">The sequence shown here is derived from an EMBL/GenBank/DDBJ whole genome shotgun (WGS) entry which is preliminary data.</text>
</comment>
<accession>A0A916S491</accession>
<dbReference type="EMBL" id="BMJB01000004">
    <property type="protein sequence ID" value="GGA80058.1"/>
    <property type="molecule type" value="Genomic_DNA"/>
</dbReference>
<gene>
    <name evidence="2" type="ORF">GCM10011507_34140</name>
</gene>
<sequence length="126" mass="13578">MKLREIPGTKLGEPLVLDLGGHLQGLGPGGVAVLGDLLWIKPSSDMPIKKQETSPMIRRIHAQQALADSGAKFVTGAINGLLISIALWTLLAMGFYAIHVAFVAHINWTPRSGLWSIIAIARLLHK</sequence>
<reference evidence="2" key="2">
    <citation type="submission" date="2020-09" db="EMBL/GenBank/DDBJ databases">
        <authorList>
            <person name="Sun Q."/>
            <person name="Zhou Y."/>
        </authorList>
    </citation>
    <scope>NUCLEOTIDE SEQUENCE</scope>
    <source>
        <strain evidence="2">CGMCC 1.15447</strain>
    </source>
</reference>